<evidence type="ECO:0000313" key="3">
    <source>
        <dbReference type="Proteomes" id="UP000321934"/>
    </source>
</evidence>
<gene>
    <name evidence="2" type="ORF">Deia_00192</name>
</gene>
<evidence type="ECO:0000256" key="1">
    <source>
        <dbReference type="SAM" id="SignalP"/>
    </source>
</evidence>
<dbReference type="Proteomes" id="UP000321934">
    <property type="component" value="Chromosome"/>
</dbReference>
<evidence type="ECO:0000313" key="2">
    <source>
        <dbReference type="EMBL" id="QED23000.1"/>
    </source>
</evidence>
<proteinExistence type="predicted"/>
<sequence>MKVVMMLLSFLFFTNLALADNFYTKEQCESMPELGMKVPSDCDAYKTPNIKQKDKNISNSSTSNEQKCTTLISDVCKEFKYFEKFRTDKLFQEYGFSGVQIAKKYSDWSSKIKNKSNKNDTFIMNNCTKAFDSKNYLYSTYGSLDYLSTDAAIKNGIIPQTRQMEYNLFVQICK</sequence>
<dbReference type="AlphaFoldDB" id="A0A5B8XCN3"/>
<feature type="chain" id="PRO_5022736875" evidence="1">
    <location>
        <begin position="20"/>
        <end position="174"/>
    </location>
</feature>
<accession>A0A5B8XCN3</accession>
<keyword evidence="3" id="KW-1185">Reference proteome</keyword>
<name>A0A5B8XCN3_9RICK</name>
<organism evidence="2 3">
    <name type="scientific">Candidatus Deianiraea vastatrix</name>
    <dbReference type="NCBI Taxonomy" id="2163644"/>
    <lineage>
        <taxon>Bacteria</taxon>
        <taxon>Pseudomonadati</taxon>
        <taxon>Pseudomonadota</taxon>
        <taxon>Alphaproteobacteria</taxon>
        <taxon>Rickettsiales</taxon>
        <taxon>Candidatus Deianiraeaceae</taxon>
        <taxon>Candidatus Deianiraea</taxon>
    </lineage>
</organism>
<dbReference type="EMBL" id="CP029077">
    <property type="protein sequence ID" value="QED23000.1"/>
    <property type="molecule type" value="Genomic_DNA"/>
</dbReference>
<reference evidence="2 3" key="1">
    <citation type="journal article" date="2019" name="ISME J.">
        <title>Deianiraea, an extracellular bacterium associated with the ciliate Paramecium, suggests an alternative scenario for the evolution of Rickettsiales.</title>
        <authorList>
            <person name="Castelli M."/>
            <person name="Sabaneyeva E."/>
            <person name="Lanzoni O."/>
            <person name="Lebedeva N."/>
            <person name="Floriano A.M."/>
            <person name="Gaiarsa S."/>
            <person name="Benken K."/>
            <person name="Modeo L."/>
            <person name="Bandi C."/>
            <person name="Potekhin A."/>
            <person name="Sassera D."/>
            <person name="Petroni G."/>
        </authorList>
    </citation>
    <scope>NUCLEOTIDE SEQUENCE [LARGE SCALE GENOMIC DNA]</scope>
    <source>
        <strain evidence="2">CyL4-1</strain>
    </source>
</reference>
<feature type="signal peptide" evidence="1">
    <location>
        <begin position="1"/>
        <end position="19"/>
    </location>
</feature>
<keyword evidence="1" id="KW-0732">Signal</keyword>
<dbReference type="RefSeq" id="WP_146820302.1">
    <property type="nucleotide sequence ID" value="NZ_CP029077.1"/>
</dbReference>
<protein>
    <submittedName>
        <fullName evidence="2">Uncharacterized protein</fullName>
    </submittedName>
</protein>